<comment type="cofactor">
    <cofactor evidence="1 12">
        <name>pyridoxal 5'-phosphate</name>
        <dbReference type="ChEBI" id="CHEBI:597326"/>
    </cofactor>
</comment>
<dbReference type="InterPro" id="IPR015424">
    <property type="entry name" value="PyrdxlP-dep_Trfase"/>
</dbReference>
<evidence type="ECO:0000313" key="15">
    <source>
        <dbReference type="Proteomes" id="UP001602058"/>
    </source>
</evidence>
<evidence type="ECO:0000256" key="9">
    <source>
        <dbReference type="ARBA" id="ARBA00032610"/>
    </source>
</evidence>
<keyword evidence="8 12" id="KW-0663">Pyridoxal phosphate</keyword>
<evidence type="ECO:0000256" key="8">
    <source>
        <dbReference type="ARBA" id="ARBA00022898"/>
    </source>
</evidence>
<keyword evidence="15" id="KW-1185">Reference proteome</keyword>
<name>A0ABW6UBK6_9ACTN</name>
<comment type="pathway">
    <text evidence="2">Cofactor biosynthesis; biotin biosynthesis.</text>
</comment>
<dbReference type="Proteomes" id="UP001602058">
    <property type="component" value="Unassembled WGS sequence"/>
</dbReference>
<dbReference type="InterPro" id="IPR015421">
    <property type="entry name" value="PyrdxlP-dep_Trfase_major"/>
</dbReference>
<dbReference type="InterPro" id="IPR001917">
    <property type="entry name" value="Aminotrans_II_pyridoxalP_BS"/>
</dbReference>
<evidence type="ECO:0000256" key="4">
    <source>
        <dbReference type="ARBA" id="ARBA00011738"/>
    </source>
</evidence>
<dbReference type="PROSITE" id="PS00599">
    <property type="entry name" value="AA_TRANSFER_CLASS_2"/>
    <property type="match status" value="1"/>
</dbReference>
<keyword evidence="6 14" id="KW-0808">Transferase</keyword>
<dbReference type="PANTHER" id="PTHR13693:SF100">
    <property type="entry name" value="8-AMINO-7-OXONONANOATE SYNTHASE"/>
    <property type="match status" value="1"/>
</dbReference>
<evidence type="ECO:0000313" key="14">
    <source>
        <dbReference type="EMBL" id="MFF4520806.1"/>
    </source>
</evidence>
<sequence length="375" mass="38493">MAFGWIDEQADARRRAGLLRTLRPRSADSPLLDLASNDYLGLARHPEVIEGAAEAARRWGGGATGSRLVTGTTELHGELERELAGFCGFEAALVFSSGYAANLAAVTALAPHGSLIVSDAGNHASLIDGCRLARGATQVVAHADPEAVRKVLASDSGTAVVVSDTVFSVDGDAAPLGELAHACREFGAGLLVDDAHGLGVLGEGGRGAPYAVGLAGAPDVVATVTLSKSLGSQGGAVLGPARVIDHLVNTARTFIFDTGLAPAAAGAALAALRLLRREPERAARAREVATRLHTRLTASGLEAVRPDAAVVSVCAPTPERAVRWAADCRAAGLAVGCFRPPSVPDGVSRLRLTARADLTDGQLDRAVRVIGETRP</sequence>
<keyword evidence="14" id="KW-0012">Acyltransferase</keyword>
<evidence type="ECO:0000256" key="7">
    <source>
        <dbReference type="ARBA" id="ARBA00022756"/>
    </source>
</evidence>
<dbReference type="InterPro" id="IPR015422">
    <property type="entry name" value="PyrdxlP-dep_Trfase_small"/>
</dbReference>
<evidence type="ECO:0000256" key="12">
    <source>
        <dbReference type="RuleBase" id="RU003693"/>
    </source>
</evidence>
<evidence type="ECO:0000256" key="1">
    <source>
        <dbReference type="ARBA" id="ARBA00001933"/>
    </source>
</evidence>
<dbReference type="RefSeq" id="WP_387883786.1">
    <property type="nucleotide sequence ID" value="NZ_JBIAWJ010000002.1"/>
</dbReference>
<dbReference type="PANTHER" id="PTHR13693">
    <property type="entry name" value="CLASS II AMINOTRANSFERASE/8-AMINO-7-OXONONANOATE SYNTHASE"/>
    <property type="match status" value="1"/>
</dbReference>
<organism evidence="14 15">
    <name type="scientific">Streptomyces bluensis</name>
    <dbReference type="NCBI Taxonomy" id="33897"/>
    <lineage>
        <taxon>Bacteria</taxon>
        <taxon>Bacillati</taxon>
        <taxon>Actinomycetota</taxon>
        <taxon>Actinomycetes</taxon>
        <taxon>Kitasatosporales</taxon>
        <taxon>Streptomycetaceae</taxon>
        <taxon>Streptomyces</taxon>
    </lineage>
</organism>
<keyword evidence="7" id="KW-0093">Biotin biosynthesis</keyword>
<accession>A0ABW6UBK6</accession>
<dbReference type="SUPFAM" id="SSF53383">
    <property type="entry name" value="PLP-dependent transferases"/>
    <property type="match status" value="1"/>
</dbReference>
<dbReference type="Gene3D" id="3.90.1150.10">
    <property type="entry name" value="Aspartate Aminotransferase, domain 1"/>
    <property type="match status" value="1"/>
</dbReference>
<comment type="caution">
    <text evidence="14">The sequence shown here is derived from an EMBL/GenBank/DDBJ whole genome shotgun (WGS) entry which is preliminary data.</text>
</comment>
<evidence type="ECO:0000256" key="10">
    <source>
        <dbReference type="ARBA" id="ARBA00033381"/>
    </source>
</evidence>
<comment type="similarity">
    <text evidence="3">Belongs to the class-II pyridoxal-phosphate-dependent aminotransferase family. BioF subfamily.</text>
</comment>
<evidence type="ECO:0000256" key="2">
    <source>
        <dbReference type="ARBA" id="ARBA00004746"/>
    </source>
</evidence>
<dbReference type="GO" id="GO:0008710">
    <property type="term" value="F:8-amino-7-oxononanoate synthase activity"/>
    <property type="evidence" value="ECO:0007669"/>
    <property type="project" value="UniProtKB-EC"/>
</dbReference>
<dbReference type="InterPro" id="IPR004839">
    <property type="entry name" value="Aminotransferase_I/II_large"/>
</dbReference>
<dbReference type="Pfam" id="PF00155">
    <property type="entry name" value="Aminotran_1_2"/>
    <property type="match status" value="1"/>
</dbReference>
<evidence type="ECO:0000256" key="6">
    <source>
        <dbReference type="ARBA" id="ARBA00022679"/>
    </source>
</evidence>
<dbReference type="InterPro" id="IPR050087">
    <property type="entry name" value="AON_synthase_class-II"/>
</dbReference>
<comment type="subunit">
    <text evidence="4">Homodimer.</text>
</comment>
<dbReference type="Gene3D" id="3.40.640.10">
    <property type="entry name" value="Type I PLP-dependent aspartate aminotransferase-like (Major domain)"/>
    <property type="match status" value="1"/>
</dbReference>
<comment type="catalytic activity">
    <reaction evidence="11">
        <text>6-carboxyhexanoyl-[ACP] + L-alanine + H(+) = (8S)-8-amino-7-oxononanoate + holo-[ACP] + CO2</text>
        <dbReference type="Rhea" id="RHEA:42288"/>
        <dbReference type="Rhea" id="RHEA-COMP:9685"/>
        <dbReference type="Rhea" id="RHEA-COMP:9955"/>
        <dbReference type="ChEBI" id="CHEBI:15378"/>
        <dbReference type="ChEBI" id="CHEBI:16526"/>
        <dbReference type="ChEBI" id="CHEBI:57972"/>
        <dbReference type="ChEBI" id="CHEBI:64479"/>
        <dbReference type="ChEBI" id="CHEBI:78846"/>
        <dbReference type="ChEBI" id="CHEBI:149468"/>
        <dbReference type="EC" id="2.3.1.47"/>
    </reaction>
</comment>
<gene>
    <name evidence="14" type="ORF">ACFY1D_05005</name>
</gene>
<evidence type="ECO:0000256" key="11">
    <source>
        <dbReference type="ARBA" id="ARBA00047715"/>
    </source>
</evidence>
<dbReference type="EC" id="2.3.1.47" evidence="5"/>
<protein>
    <recommendedName>
        <fullName evidence="5">8-amino-7-oxononanoate synthase</fullName>
        <ecNumber evidence="5">2.3.1.47</ecNumber>
    </recommendedName>
    <alternativeName>
        <fullName evidence="9">7-keto-8-amino-pelargonic acid synthase</fullName>
    </alternativeName>
    <alternativeName>
        <fullName evidence="10">8-amino-7-ketopelargonate synthase</fullName>
    </alternativeName>
</protein>
<dbReference type="EMBL" id="JBIAWJ010000002">
    <property type="protein sequence ID" value="MFF4520806.1"/>
    <property type="molecule type" value="Genomic_DNA"/>
</dbReference>
<evidence type="ECO:0000259" key="13">
    <source>
        <dbReference type="Pfam" id="PF00155"/>
    </source>
</evidence>
<proteinExistence type="inferred from homology"/>
<evidence type="ECO:0000256" key="5">
    <source>
        <dbReference type="ARBA" id="ARBA00013187"/>
    </source>
</evidence>
<feature type="domain" description="Aminotransferase class I/classII large" evidence="13">
    <location>
        <begin position="31"/>
        <end position="370"/>
    </location>
</feature>
<reference evidence="14 15" key="1">
    <citation type="submission" date="2024-10" db="EMBL/GenBank/DDBJ databases">
        <title>The Natural Products Discovery Center: Release of the First 8490 Sequenced Strains for Exploring Actinobacteria Biosynthetic Diversity.</title>
        <authorList>
            <person name="Kalkreuter E."/>
            <person name="Kautsar S.A."/>
            <person name="Yang D."/>
            <person name="Bader C.D."/>
            <person name="Teijaro C.N."/>
            <person name="Fluegel L."/>
            <person name="Davis C.M."/>
            <person name="Simpson J.R."/>
            <person name="Lauterbach L."/>
            <person name="Steele A.D."/>
            <person name="Gui C."/>
            <person name="Meng S."/>
            <person name="Li G."/>
            <person name="Viehrig K."/>
            <person name="Ye F."/>
            <person name="Su P."/>
            <person name="Kiefer A.F."/>
            <person name="Nichols A."/>
            <person name="Cepeda A.J."/>
            <person name="Yan W."/>
            <person name="Fan B."/>
            <person name="Jiang Y."/>
            <person name="Adhikari A."/>
            <person name="Zheng C.-J."/>
            <person name="Schuster L."/>
            <person name="Cowan T.M."/>
            <person name="Smanski M.J."/>
            <person name="Chevrette M.G."/>
            <person name="De Carvalho L.P.S."/>
            <person name="Shen B."/>
        </authorList>
    </citation>
    <scope>NUCLEOTIDE SEQUENCE [LARGE SCALE GENOMIC DNA]</scope>
    <source>
        <strain evidence="14 15">NPDC001390</strain>
    </source>
</reference>
<evidence type="ECO:0000256" key="3">
    <source>
        <dbReference type="ARBA" id="ARBA00010008"/>
    </source>
</evidence>